<dbReference type="PANTHER" id="PTHR30203:SF24">
    <property type="entry name" value="BLR4935 PROTEIN"/>
    <property type="match status" value="1"/>
</dbReference>
<dbReference type="SUPFAM" id="SSF56954">
    <property type="entry name" value="Outer membrane efflux proteins (OEP)"/>
    <property type="match status" value="1"/>
</dbReference>
<accession>A0A3B0ZRL3</accession>
<evidence type="ECO:0008006" key="2">
    <source>
        <dbReference type="Google" id="ProtNLM"/>
    </source>
</evidence>
<organism evidence="1">
    <name type="scientific">hydrothermal vent metagenome</name>
    <dbReference type="NCBI Taxonomy" id="652676"/>
    <lineage>
        <taxon>unclassified sequences</taxon>
        <taxon>metagenomes</taxon>
        <taxon>ecological metagenomes</taxon>
    </lineage>
</organism>
<dbReference type="Gene3D" id="1.20.1600.10">
    <property type="entry name" value="Outer membrane efflux proteins (OEP)"/>
    <property type="match status" value="1"/>
</dbReference>
<evidence type="ECO:0000313" key="1">
    <source>
        <dbReference type="EMBL" id="VAW90723.1"/>
    </source>
</evidence>
<protein>
    <recommendedName>
        <fullName evidence="2">Heavy metal RND efflux outer membrane protein, CzcC family</fullName>
    </recommendedName>
</protein>
<reference evidence="1" key="1">
    <citation type="submission" date="2018-06" db="EMBL/GenBank/DDBJ databases">
        <authorList>
            <person name="Zhirakovskaya E."/>
        </authorList>
    </citation>
    <scope>NUCLEOTIDE SEQUENCE</scope>
</reference>
<dbReference type="GO" id="GO:0015562">
    <property type="term" value="F:efflux transmembrane transporter activity"/>
    <property type="evidence" value="ECO:0007669"/>
    <property type="project" value="InterPro"/>
</dbReference>
<dbReference type="AlphaFoldDB" id="A0A3B0ZRL3"/>
<dbReference type="InterPro" id="IPR010131">
    <property type="entry name" value="MdtP/NodT-like"/>
</dbReference>
<name>A0A3B0ZRL3_9ZZZZ</name>
<dbReference type="PANTHER" id="PTHR30203">
    <property type="entry name" value="OUTER MEMBRANE CATION EFFLUX PROTEIN"/>
    <property type="match status" value="1"/>
</dbReference>
<dbReference type="EMBL" id="UOFR01000003">
    <property type="protein sequence ID" value="VAW90723.1"/>
    <property type="molecule type" value="Genomic_DNA"/>
</dbReference>
<dbReference type="Pfam" id="PF02321">
    <property type="entry name" value="OEP"/>
    <property type="match status" value="1"/>
</dbReference>
<dbReference type="InterPro" id="IPR003423">
    <property type="entry name" value="OMP_efflux"/>
</dbReference>
<gene>
    <name evidence="1" type="ORF">MNBD_GAMMA21-1803</name>
</gene>
<proteinExistence type="predicted"/>
<sequence length="428" mass="48195">MLFTNTQVVRGVFVVVVSAWLGLSGKFAYAENEIQLVAAPGEIQNFIKQILPNHPRFIAAQAELDSVKANLNAADKAIYNPELELDTEKTNINTSYIGLSQTIDWGDQRGAKTQIATNQLDASKANFQSERQLLVRDLLMALSDYQNTTRLADLSNQRLKLMKDFYSVARQKYAAGDINQVELDLAQLAYNETVLKNAQVLAEQVDAEQSFYAIYGITPTNKKRLLPDLSVDFQAVNIPANLDAFVMTLPQMRLVRANVEASKNLIALRESESSADPTIAIRGGKEDTESLAGLTLTIPLNIRNNFSAEIDAARKDYLQAEHLAQLAYRNLRGNITSRTRQYQLTRKAWKQWLATGKVSMNRQLKLLKRLWQAGDLSTTDYLVQIKQNLDTHSAGIELQTTLWSSWLNWLDTTAQIESWLQLNNTRNK</sequence>